<dbReference type="InterPro" id="IPR050833">
    <property type="entry name" value="Poly_Biosynth_Transport"/>
</dbReference>
<evidence type="ECO:0000313" key="9">
    <source>
        <dbReference type="Proteomes" id="UP000403266"/>
    </source>
</evidence>
<dbReference type="EMBL" id="VOSK01000166">
    <property type="protein sequence ID" value="MPR28708.1"/>
    <property type="molecule type" value="Genomic_DNA"/>
</dbReference>
<keyword evidence="3" id="KW-1003">Cell membrane</keyword>
<name>A0A5N7MPE0_9HYPH</name>
<dbReference type="Pfam" id="PF13440">
    <property type="entry name" value="Polysacc_synt_3"/>
    <property type="match status" value="1"/>
</dbReference>
<dbReference type="AlphaFoldDB" id="A0A5N7MPE0"/>
<evidence type="ECO:0000256" key="2">
    <source>
        <dbReference type="ARBA" id="ARBA00007430"/>
    </source>
</evidence>
<dbReference type="PANTHER" id="PTHR30250:SF10">
    <property type="entry name" value="LIPOPOLYSACCHARIDE BIOSYNTHESIS PROTEIN WZXC"/>
    <property type="match status" value="1"/>
</dbReference>
<evidence type="ECO:0000313" key="8">
    <source>
        <dbReference type="EMBL" id="MPR28708.1"/>
    </source>
</evidence>
<accession>A0A5N7MPE0</accession>
<feature type="transmembrane region" description="Helical" evidence="7">
    <location>
        <begin position="78"/>
        <end position="98"/>
    </location>
</feature>
<feature type="transmembrane region" description="Helical" evidence="7">
    <location>
        <begin position="384"/>
        <end position="403"/>
    </location>
</feature>
<feature type="transmembrane region" description="Helical" evidence="7">
    <location>
        <begin position="148"/>
        <end position="166"/>
    </location>
</feature>
<gene>
    <name evidence="8" type="ORF">FS320_27095</name>
</gene>
<comment type="subcellular location">
    <subcellularLocation>
        <location evidence="1">Cell membrane</location>
        <topology evidence="1">Multi-pass membrane protein</topology>
    </subcellularLocation>
</comment>
<feature type="transmembrane region" description="Helical" evidence="7">
    <location>
        <begin position="204"/>
        <end position="224"/>
    </location>
</feature>
<keyword evidence="4 7" id="KW-0812">Transmembrane</keyword>
<dbReference type="CDD" id="cd13127">
    <property type="entry name" value="MATE_tuaB_like"/>
    <property type="match status" value="1"/>
</dbReference>
<feature type="transmembrane region" description="Helical" evidence="7">
    <location>
        <begin position="350"/>
        <end position="372"/>
    </location>
</feature>
<organism evidence="8 9">
    <name type="scientific">Microvirga tunisiensis</name>
    <dbReference type="NCBI Taxonomy" id="2108360"/>
    <lineage>
        <taxon>Bacteria</taxon>
        <taxon>Pseudomonadati</taxon>
        <taxon>Pseudomonadota</taxon>
        <taxon>Alphaproteobacteria</taxon>
        <taxon>Hyphomicrobiales</taxon>
        <taxon>Methylobacteriaceae</taxon>
        <taxon>Microvirga</taxon>
    </lineage>
</organism>
<feature type="transmembrane region" description="Helical" evidence="7">
    <location>
        <begin position="319"/>
        <end position="338"/>
    </location>
</feature>
<dbReference type="OrthoDB" id="7605542at2"/>
<feature type="transmembrane region" description="Helical" evidence="7">
    <location>
        <begin position="172"/>
        <end position="192"/>
    </location>
</feature>
<evidence type="ECO:0000256" key="4">
    <source>
        <dbReference type="ARBA" id="ARBA00022692"/>
    </source>
</evidence>
<feature type="transmembrane region" description="Helical" evidence="7">
    <location>
        <begin position="415"/>
        <end position="433"/>
    </location>
</feature>
<dbReference type="PANTHER" id="PTHR30250">
    <property type="entry name" value="PST FAMILY PREDICTED COLANIC ACID TRANSPORTER"/>
    <property type="match status" value="1"/>
</dbReference>
<keyword evidence="6 7" id="KW-0472">Membrane</keyword>
<feature type="transmembrane region" description="Helical" evidence="7">
    <location>
        <begin position="445"/>
        <end position="467"/>
    </location>
</feature>
<reference evidence="8 9" key="1">
    <citation type="journal article" date="2019" name="Syst. Appl. Microbiol.">
        <title>Microvirga tunisiensis sp. nov., a root nodule symbiotic bacterium isolated from Lupinus micranthus and L. luteus grown in Northern Tunisia.</title>
        <authorList>
            <person name="Msaddak A."/>
            <person name="Rejili M."/>
            <person name="Duran D."/>
            <person name="Mars M."/>
            <person name="Palacios J.M."/>
            <person name="Ruiz-Argueso T."/>
            <person name="Rey L."/>
            <person name="Imperial J."/>
        </authorList>
    </citation>
    <scope>NUCLEOTIDE SEQUENCE [LARGE SCALE GENOMIC DNA]</scope>
    <source>
        <strain evidence="8 9">Lmie10</strain>
    </source>
</reference>
<evidence type="ECO:0000256" key="6">
    <source>
        <dbReference type="ARBA" id="ARBA00023136"/>
    </source>
</evidence>
<dbReference type="Proteomes" id="UP000403266">
    <property type="component" value="Unassembled WGS sequence"/>
</dbReference>
<evidence type="ECO:0000256" key="5">
    <source>
        <dbReference type="ARBA" id="ARBA00022989"/>
    </source>
</evidence>
<dbReference type="GO" id="GO:0005886">
    <property type="term" value="C:plasma membrane"/>
    <property type="evidence" value="ECO:0007669"/>
    <property type="project" value="UniProtKB-SubCell"/>
</dbReference>
<evidence type="ECO:0000256" key="1">
    <source>
        <dbReference type="ARBA" id="ARBA00004651"/>
    </source>
</evidence>
<comment type="caution">
    <text evidence="8">The sequence shown here is derived from an EMBL/GenBank/DDBJ whole genome shotgun (WGS) entry which is preliminary data.</text>
</comment>
<proteinExistence type="inferred from homology"/>
<feature type="transmembrane region" description="Helical" evidence="7">
    <location>
        <begin position="42"/>
        <end position="66"/>
    </location>
</feature>
<evidence type="ECO:0000256" key="3">
    <source>
        <dbReference type="ARBA" id="ARBA00022475"/>
    </source>
</evidence>
<feature type="transmembrane region" description="Helical" evidence="7">
    <location>
        <begin position="287"/>
        <end position="307"/>
    </location>
</feature>
<protein>
    <submittedName>
        <fullName evidence="8">Lipopolysaccharide biosynthesis protein</fullName>
    </submittedName>
</protein>
<evidence type="ECO:0000256" key="7">
    <source>
        <dbReference type="SAM" id="Phobius"/>
    </source>
</evidence>
<keyword evidence="5 7" id="KW-1133">Transmembrane helix</keyword>
<keyword evidence="9" id="KW-1185">Reference proteome</keyword>
<sequence>MLAMKTLQGAAWLVSARMVGRVIDFMTLLVLARALSPADFGLVAVAMTLIFVVEVVSELPLTQVLVRLDNIRKSHLDTAFTLAVLRILLFAFIIGSAAWPFAAVYDDDRLMPLLVALAVGPISRGLYSPGMVKFFRDINFWRGFVTEMSGKICGTALAILFVYLGAGYWAIAINGIASATLATAASYVLAPYRPAFSLKEWPEFANFISWFTVAQFVGALNWQFDRMLMGRFVSRTSLGQYTMANDLAVLPTQTFVAPAMTSVYAALSSVNSDRERLRNAYLKASRFTMMLAAPLCLGISLTSDLIINSLLDTKWVESAAYLEWLALTIVLVPYTQPLQSLVLAVSRADIIFWMNFINLCFNVTLISLGLYFGSIFGVIAARGAMSLIMFAASVAVARSLAGISVKSQFRSLREVAAACVVMTVAVMILRSYLSAINISVYIELVLTSVAGALVYGSVLHILGVRIIQVVEGIVRVKLPEVKG</sequence>
<comment type="similarity">
    <text evidence="2">Belongs to the polysaccharide synthase family.</text>
</comment>